<accession>A0A0G1TS97</accession>
<dbReference type="EMBL" id="LCNN01000025">
    <property type="protein sequence ID" value="KKU57048.1"/>
    <property type="molecule type" value="Genomic_DNA"/>
</dbReference>
<protein>
    <submittedName>
        <fullName evidence="2">Uncharacterized protein</fullName>
    </submittedName>
</protein>
<evidence type="ECO:0000256" key="1">
    <source>
        <dbReference type="SAM" id="Phobius"/>
    </source>
</evidence>
<gene>
    <name evidence="2" type="ORF">UX79_C0025G0015</name>
</gene>
<keyword evidence="1" id="KW-0472">Membrane</keyword>
<organism evidence="2 3">
    <name type="scientific">candidate division WWE3 bacterium GW2011_GWB1_47_11</name>
    <dbReference type="NCBI Taxonomy" id="1619117"/>
    <lineage>
        <taxon>Bacteria</taxon>
        <taxon>Katanobacteria</taxon>
    </lineage>
</organism>
<evidence type="ECO:0000313" key="2">
    <source>
        <dbReference type="EMBL" id="KKU57048.1"/>
    </source>
</evidence>
<comment type="caution">
    <text evidence="2">The sequence shown here is derived from an EMBL/GenBank/DDBJ whole genome shotgun (WGS) entry which is preliminary data.</text>
</comment>
<dbReference type="Proteomes" id="UP000034684">
    <property type="component" value="Unassembled WGS sequence"/>
</dbReference>
<sequence length="211" mass="24241">MSKALAKKLGYTFLAVSIIVLVIFRGKVYEGLGTKYLWVKDQQAVKIDKSDPEWLDKYCKLEIKNLPKAPFANEGLEKDMNGEGVQEYGVPDISLKKFIPEDKWYKTEGCGLWYKYEDAEAYPSVGVDYAFRIDVANTFEENVDRLVTEAIDESWKKISPISDEDAGRPFTMYDGFPLIFMRENKKLNTIEYALAEFGGGTLFMNFYVHEK</sequence>
<name>A0A0G1TS97_UNCKA</name>
<keyword evidence="1" id="KW-1133">Transmembrane helix</keyword>
<proteinExistence type="predicted"/>
<feature type="transmembrane region" description="Helical" evidence="1">
    <location>
        <begin position="9"/>
        <end position="26"/>
    </location>
</feature>
<reference evidence="2 3" key="1">
    <citation type="journal article" date="2015" name="Nature">
        <title>rRNA introns, odd ribosomes, and small enigmatic genomes across a large radiation of phyla.</title>
        <authorList>
            <person name="Brown C.T."/>
            <person name="Hug L.A."/>
            <person name="Thomas B.C."/>
            <person name="Sharon I."/>
            <person name="Castelle C.J."/>
            <person name="Singh A."/>
            <person name="Wilkins M.J."/>
            <person name="Williams K.H."/>
            <person name="Banfield J.F."/>
        </authorList>
    </citation>
    <scope>NUCLEOTIDE SEQUENCE [LARGE SCALE GENOMIC DNA]</scope>
</reference>
<dbReference type="AlphaFoldDB" id="A0A0G1TS97"/>
<evidence type="ECO:0000313" key="3">
    <source>
        <dbReference type="Proteomes" id="UP000034684"/>
    </source>
</evidence>
<keyword evidence="1" id="KW-0812">Transmembrane</keyword>